<proteinExistence type="predicted"/>
<protein>
    <submittedName>
        <fullName evidence="1">Uncharacterized protein</fullName>
    </submittedName>
</protein>
<organism evidence="1 2">
    <name type="scientific">Triticum urartu</name>
    <name type="common">Red wild einkorn</name>
    <name type="synonym">Crithodium urartu</name>
    <dbReference type="NCBI Taxonomy" id="4572"/>
    <lineage>
        <taxon>Eukaryota</taxon>
        <taxon>Viridiplantae</taxon>
        <taxon>Streptophyta</taxon>
        <taxon>Embryophyta</taxon>
        <taxon>Tracheophyta</taxon>
        <taxon>Spermatophyta</taxon>
        <taxon>Magnoliopsida</taxon>
        <taxon>Liliopsida</taxon>
        <taxon>Poales</taxon>
        <taxon>Poaceae</taxon>
        <taxon>BOP clade</taxon>
        <taxon>Pooideae</taxon>
        <taxon>Triticodae</taxon>
        <taxon>Triticeae</taxon>
        <taxon>Triticinae</taxon>
        <taxon>Triticum</taxon>
    </lineage>
</organism>
<keyword evidence="2" id="KW-1185">Reference proteome</keyword>
<sequence>MNSSAAGSSGSGSGCVPSIQWCLSFPSAVMLCANLAASSSGTTT</sequence>
<dbReference type="AlphaFoldDB" id="A0A8R7Q8F9"/>
<reference evidence="1" key="2">
    <citation type="submission" date="2018-03" db="EMBL/GenBank/DDBJ databases">
        <title>The Triticum urartu genome reveals the dynamic nature of wheat genome evolution.</title>
        <authorList>
            <person name="Ling H."/>
            <person name="Ma B."/>
            <person name="Shi X."/>
            <person name="Liu H."/>
            <person name="Dong L."/>
            <person name="Sun H."/>
            <person name="Cao Y."/>
            <person name="Gao Q."/>
            <person name="Zheng S."/>
            <person name="Li Y."/>
            <person name="Yu Y."/>
            <person name="Du H."/>
            <person name="Qi M."/>
            <person name="Li Y."/>
            <person name="Yu H."/>
            <person name="Cui Y."/>
            <person name="Wang N."/>
            <person name="Chen C."/>
            <person name="Wu H."/>
            <person name="Zhao Y."/>
            <person name="Zhang J."/>
            <person name="Li Y."/>
            <person name="Zhou W."/>
            <person name="Zhang B."/>
            <person name="Hu W."/>
            <person name="Eijk M."/>
            <person name="Tang J."/>
            <person name="Witsenboer H."/>
            <person name="Zhao S."/>
            <person name="Li Z."/>
            <person name="Zhang A."/>
            <person name="Wang D."/>
            <person name="Liang C."/>
        </authorList>
    </citation>
    <scope>NUCLEOTIDE SEQUENCE [LARGE SCALE GENOMIC DNA]</scope>
    <source>
        <strain evidence="1">cv. G1812</strain>
    </source>
</reference>
<dbReference type="Gramene" id="TuG1812G0400003593.01.T01">
    <property type="protein sequence ID" value="TuG1812G0400003593.01.T01.cds428661"/>
    <property type="gene ID" value="TuG1812G0400003593.01"/>
</dbReference>
<evidence type="ECO:0000313" key="2">
    <source>
        <dbReference type="Proteomes" id="UP000015106"/>
    </source>
</evidence>
<reference evidence="1" key="3">
    <citation type="submission" date="2022-06" db="UniProtKB">
        <authorList>
            <consortium name="EnsemblPlants"/>
        </authorList>
    </citation>
    <scope>IDENTIFICATION</scope>
</reference>
<dbReference type="EnsemblPlants" id="TuG1812G0400003593.01.T01">
    <property type="protein sequence ID" value="TuG1812G0400003593.01.T01.cds428661"/>
    <property type="gene ID" value="TuG1812G0400003593.01"/>
</dbReference>
<evidence type="ECO:0000313" key="1">
    <source>
        <dbReference type="EnsemblPlants" id="TuG1812G0400003593.01.T01.cds428661"/>
    </source>
</evidence>
<reference evidence="2" key="1">
    <citation type="journal article" date="2013" name="Nature">
        <title>Draft genome of the wheat A-genome progenitor Triticum urartu.</title>
        <authorList>
            <person name="Ling H.Q."/>
            <person name="Zhao S."/>
            <person name="Liu D."/>
            <person name="Wang J."/>
            <person name="Sun H."/>
            <person name="Zhang C."/>
            <person name="Fan H."/>
            <person name="Li D."/>
            <person name="Dong L."/>
            <person name="Tao Y."/>
            <person name="Gao C."/>
            <person name="Wu H."/>
            <person name="Li Y."/>
            <person name="Cui Y."/>
            <person name="Guo X."/>
            <person name="Zheng S."/>
            <person name="Wang B."/>
            <person name="Yu K."/>
            <person name="Liang Q."/>
            <person name="Yang W."/>
            <person name="Lou X."/>
            <person name="Chen J."/>
            <person name="Feng M."/>
            <person name="Jian J."/>
            <person name="Zhang X."/>
            <person name="Luo G."/>
            <person name="Jiang Y."/>
            <person name="Liu J."/>
            <person name="Wang Z."/>
            <person name="Sha Y."/>
            <person name="Zhang B."/>
            <person name="Wu H."/>
            <person name="Tang D."/>
            <person name="Shen Q."/>
            <person name="Xue P."/>
            <person name="Zou S."/>
            <person name="Wang X."/>
            <person name="Liu X."/>
            <person name="Wang F."/>
            <person name="Yang Y."/>
            <person name="An X."/>
            <person name="Dong Z."/>
            <person name="Zhang K."/>
            <person name="Zhang X."/>
            <person name="Luo M.C."/>
            <person name="Dvorak J."/>
            <person name="Tong Y."/>
            <person name="Wang J."/>
            <person name="Yang H."/>
            <person name="Li Z."/>
            <person name="Wang D."/>
            <person name="Zhang A."/>
            <person name="Wang J."/>
        </authorList>
    </citation>
    <scope>NUCLEOTIDE SEQUENCE</scope>
    <source>
        <strain evidence="2">cv. G1812</strain>
    </source>
</reference>
<name>A0A8R7Q8F9_TRIUA</name>
<accession>A0A8R7Q8F9</accession>
<dbReference type="Proteomes" id="UP000015106">
    <property type="component" value="Chromosome 4"/>
</dbReference>